<comment type="subcellular location">
    <subcellularLocation>
        <location evidence="1">Membrane</location>
    </subcellularLocation>
</comment>
<dbReference type="AlphaFoldDB" id="G3UAV1"/>
<dbReference type="Gene3D" id="2.60.40.10">
    <property type="entry name" value="Immunoglobulins"/>
    <property type="match status" value="1"/>
</dbReference>
<dbReference type="PANTHER" id="PTHR11860:SF59">
    <property type="entry name" value="FAS APOPTOTIC INHIBITORY MOLECULE 3"/>
    <property type="match status" value="1"/>
</dbReference>
<dbReference type="Ensembl" id="ENSLAFT00000025757.1">
    <property type="protein sequence ID" value="ENSLAFP00000024959.1"/>
    <property type="gene ID" value="ENSLAFG00000016266.3"/>
</dbReference>
<organism evidence="8 9">
    <name type="scientific">Loxodonta africana</name>
    <name type="common">African elephant</name>
    <dbReference type="NCBI Taxonomy" id="9785"/>
    <lineage>
        <taxon>Eukaryota</taxon>
        <taxon>Metazoa</taxon>
        <taxon>Chordata</taxon>
        <taxon>Craniata</taxon>
        <taxon>Vertebrata</taxon>
        <taxon>Euteleostomi</taxon>
        <taxon>Mammalia</taxon>
        <taxon>Eutheria</taxon>
        <taxon>Afrotheria</taxon>
        <taxon>Proboscidea</taxon>
        <taxon>Elephantidae</taxon>
        <taxon>Loxodonta</taxon>
    </lineage>
</organism>
<reference evidence="8" key="2">
    <citation type="submission" date="2025-08" db="UniProtKB">
        <authorList>
            <consortium name="Ensembl"/>
        </authorList>
    </citation>
    <scope>IDENTIFICATION</scope>
    <source>
        <strain evidence="8">Isolate ISIS603380</strain>
    </source>
</reference>
<evidence type="ECO:0000313" key="9">
    <source>
        <dbReference type="Proteomes" id="UP000007646"/>
    </source>
</evidence>
<dbReference type="GO" id="GO:0032588">
    <property type="term" value="C:trans-Golgi network membrane"/>
    <property type="evidence" value="ECO:0007669"/>
    <property type="project" value="Ensembl"/>
</dbReference>
<accession>G3UAV1</accession>
<dbReference type="InterPro" id="IPR036179">
    <property type="entry name" value="Ig-like_dom_sf"/>
</dbReference>
<dbReference type="InterPro" id="IPR013783">
    <property type="entry name" value="Ig-like_fold"/>
</dbReference>
<dbReference type="SUPFAM" id="SSF48726">
    <property type="entry name" value="Immunoglobulin"/>
    <property type="match status" value="1"/>
</dbReference>
<evidence type="ECO:0000313" key="8">
    <source>
        <dbReference type="Ensembl" id="ENSLAFP00000024959.1"/>
    </source>
</evidence>
<feature type="region of interest" description="Disordered" evidence="4">
    <location>
        <begin position="180"/>
        <end position="207"/>
    </location>
</feature>
<dbReference type="eggNOG" id="ENOG502S6XH">
    <property type="taxonomic scope" value="Eukaryota"/>
</dbReference>
<evidence type="ECO:0000256" key="1">
    <source>
        <dbReference type="ARBA" id="ARBA00004370"/>
    </source>
</evidence>
<proteinExistence type="predicted"/>
<dbReference type="GeneTree" id="ENSGT00940000162282"/>
<name>G3UAV1_LOXAF</name>
<dbReference type="GO" id="GO:0005813">
    <property type="term" value="C:centrosome"/>
    <property type="evidence" value="ECO:0007669"/>
    <property type="project" value="Ensembl"/>
</dbReference>
<feature type="region of interest" description="Disordered" evidence="4">
    <location>
        <begin position="227"/>
        <end position="268"/>
    </location>
</feature>
<reference evidence="8 9" key="1">
    <citation type="submission" date="2009-06" db="EMBL/GenBank/DDBJ databases">
        <title>The Genome Sequence of Loxodonta africana (African elephant).</title>
        <authorList>
            <person name="Di Palma F."/>
            <person name="Heiman D."/>
            <person name="Young S."/>
            <person name="Johnson J."/>
            <person name="Lander E.S."/>
            <person name="Lindblad-Toh K."/>
        </authorList>
    </citation>
    <scope>NUCLEOTIDE SEQUENCE [LARGE SCALE GENOMIC DNA]</scope>
    <source>
        <strain evidence="8 9">Isolate ISIS603380</strain>
    </source>
</reference>
<dbReference type="HOGENOM" id="CLU_059565_0_0_1"/>
<dbReference type="GO" id="GO:0005654">
    <property type="term" value="C:nucleoplasm"/>
    <property type="evidence" value="ECO:0007669"/>
    <property type="project" value="Ensembl"/>
</dbReference>
<reference evidence="8" key="3">
    <citation type="submission" date="2025-09" db="UniProtKB">
        <authorList>
            <consortium name="Ensembl"/>
        </authorList>
    </citation>
    <scope>IDENTIFICATION</scope>
    <source>
        <strain evidence="8">Isolate ISIS603380</strain>
    </source>
</reference>
<feature type="domain" description="Immunoglobulin V-set" evidence="7">
    <location>
        <begin position="24"/>
        <end position="122"/>
    </location>
</feature>
<dbReference type="InParanoid" id="G3UAV1"/>
<sequence>MNLWLWSLYFLPVSGALKTLPAVNLEGELGGSIIFKCPLPEKYTRVYLCREMAASGACATVVSNGNYVKNGYAGRVTLNLLTDSHLFLVEMTEITENDSGVYACGVGTNTDRGKTLQITLSVSSRYPPPTEYQPFWEKELTLETPGWFHRLLYLTTASVPPWFQMLEDAIPSEFISKVTTPAQRPQTPPAHRSSSDTPVIHGPPISTASLVAAGKPPTLLPSITASKTSAQEEQVGPQPASYNRQTRLHRQRGQHYGPPIKNSSHGLSGSEDQGFHILIPTILGLMLLALLGIVVKRAIQRRRVLSRRIRRLAVRMRALEVSQRPRSWQRPRVSQRQRSQNIYSACPRRARGADPAGAGQEPLPGRGAPEPSAPPQVPEAPWFHAPSLKASCEYVSCYHQPPAKMEDYNSDDYINISCLTHLPSCPPRSRPLCQ</sequence>
<feature type="region of interest" description="Disordered" evidence="4">
    <location>
        <begin position="320"/>
        <end position="380"/>
    </location>
</feature>
<feature type="transmembrane region" description="Helical" evidence="5">
    <location>
        <begin position="277"/>
        <end position="299"/>
    </location>
</feature>
<dbReference type="STRING" id="9785.ENSLAFP00000024959"/>
<feature type="signal peptide" evidence="6">
    <location>
        <begin position="1"/>
        <end position="16"/>
    </location>
</feature>
<dbReference type="OMA" id="FYHQPAA"/>
<dbReference type="Pfam" id="PF07686">
    <property type="entry name" value="V-set"/>
    <property type="match status" value="1"/>
</dbReference>
<gene>
    <name evidence="8" type="primary">FCMR</name>
</gene>
<dbReference type="PANTHER" id="PTHR11860">
    <property type="entry name" value="POLYMERIC-IMMUNOGLOBULIN RECEPTOR"/>
    <property type="match status" value="1"/>
</dbReference>
<evidence type="ECO:0000256" key="5">
    <source>
        <dbReference type="SAM" id="Phobius"/>
    </source>
</evidence>
<dbReference type="GO" id="GO:0005765">
    <property type="term" value="C:lysosomal membrane"/>
    <property type="evidence" value="ECO:0007669"/>
    <property type="project" value="Ensembl"/>
</dbReference>
<dbReference type="Proteomes" id="UP000007646">
    <property type="component" value="Unassembled WGS sequence"/>
</dbReference>
<dbReference type="CDD" id="cd05716">
    <property type="entry name" value="IgV_pIgR_like"/>
    <property type="match status" value="1"/>
</dbReference>
<dbReference type="FunCoup" id="G3UAV1">
    <property type="interactions" value="217"/>
</dbReference>
<keyword evidence="5" id="KW-1133">Transmembrane helix</keyword>
<evidence type="ECO:0000256" key="2">
    <source>
        <dbReference type="ARBA" id="ARBA00022692"/>
    </source>
</evidence>
<dbReference type="GO" id="GO:0002172">
    <property type="term" value="F:high-affinity IgM receptor activity"/>
    <property type="evidence" value="ECO:0007669"/>
    <property type="project" value="Ensembl"/>
</dbReference>
<dbReference type="InterPro" id="IPR013106">
    <property type="entry name" value="Ig_V-set"/>
</dbReference>
<keyword evidence="3 5" id="KW-0472">Membrane</keyword>
<dbReference type="GO" id="GO:0160006">
    <property type="term" value="P:Fc receptor-mediated immune complex endocytosis"/>
    <property type="evidence" value="ECO:0007669"/>
    <property type="project" value="Ensembl"/>
</dbReference>
<evidence type="ECO:0000256" key="3">
    <source>
        <dbReference type="ARBA" id="ARBA00023136"/>
    </source>
</evidence>
<protein>
    <submittedName>
        <fullName evidence="8">Fc mu receptor</fullName>
    </submittedName>
</protein>
<dbReference type="GO" id="GO:0031901">
    <property type="term" value="C:early endosome membrane"/>
    <property type="evidence" value="ECO:0007669"/>
    <property type="project" value="Ensembl"/>
</dbReference>
<feature type="chain" id="PRO_5003456252" evidence="6">
    <location>
        <begin position="17"/>
        <end position="434"/>
    </location>
</feature>
<evidence type="ECO:0000256" key="4">
    <source>
        <dbReference type="SAM" id="MobiDB-lite"/>
    </source>
</evidence>
<dbReference type="GO" id="GO:0001790">
    <property type="term" value="F:polymeric immunoglobulin binding"/>
    <property type="evidence" value="ECO:0007669"/>
    <property type="project" value="Ensembl"/>
</dbReference>
<dbReference type="InterPro" id="IPR050671">
    <property type="entry name" value="CD300_family_receptors"/>
</dbReference>
<dbReference type="GO" id="GO:0005886">
    <property type="term" value="C:plasma membrane"/>
    <property type="evidence" value="ECO:0007669"/>
    <property type="project" value="Ensembl"/>
</dbReference>
<keyword evidence="2 5" id="KW-0812">Transmembrane</keyword>
<evidence type="ECO:0000259" key="7">
    <source>
        <dbReference type="Pfam" id="PF07686"/>
    </source>
</evidence>
<keyword evidence="9" id="KW-1185">Reference proteome</keyword>
<evidence type="ECO:0000256" key="6">
    <source>
        <dbReference type="SAM" id="SignalP"/>
    </source>
</evidence>
<keyword evidence="6" id="KW-0732">Signal</keyword>